<dbReference type="Pfam" id="PF00211">
    <property type="entry name" value="Guanylate_cyc"/>
    <property type="match status" value="1"/>
</dbReference>
<feature type="transmembrane region" description="Helical" evidence="1">
    <location>
        <begin position="12"/>
        <end position="36"/>
    </location>
</feature>
<dbReference type="Proteomes" id="UP000266183">
    <property type="component" value="Chromosome"/>
</dbReference>
<protein>
    <submittedName>
        <fullName evidence="3">Adenylate/guanylate cyclase domain-containing protein</fullName>
    </submittedName>
</protein>
<dbReference type="AlphaFoldDB" id="A0A385SJM9"/>
<dbReference type="GO" id="GO:0004016">
    <property type="term" value="F:adenylate cyclase activity"/>
    <property type="evidence" value="ECO:0007669"/>
    <property type="project" value="UniProtKB-ARBA"/>
</dbReference>
<dbReference type="InterPro" id="IPR001054">
    <property type="entry name" value="A/G_cyclase"/>
</dbReference>
<dbReference type="PANTHER" id="PTHR43081:SF1">
    <property type="entry name" value="ADENYLATE CYCLASE, TERMINAL-DIFFERENTIATION SPECIFIC"/>
    <property type="match status" value="1"/>
</dbReference>
<dbReference type="PANTHER" id="PTHR43081">
    <property type="entry name" value="ADENYLATE CYCLASE, TERMINAL-DIFFERENTIATION SPECIFIC-RELATED"/>
    <property type="match status" value="1"/>
</dbReference>
<feature type="domain" description="Guanylate cyclase" evidence="2">
    <location>
        <begin position="173"/>
        <end position="302"/>
    </location>
</feature>
<dbReference type="Gene3D" id="3.30.70.1230">
    <property type="entry name" value="Nucleotide cyclase"/>
    <property type="match status" value="1"/>
</dbReference>
<dbReference type="RefSeq" id="WP_119752541.1">
    <property type="nucleotide sequence ID" value="NZ_CP032382.1"/>
</dbReference>
<keyword evidence="1" id="KW-0812">Transmembrane</keyword>
<organism evidence="3 4">
    <name type="scientific">Chryseolinea soli</name>
    <dbReference type="NCBI Taxonomy" id="2321403"/>
    <lineage>
        <taxon>Bacteria</taxon>
        <taxon>Pseudomonadati</taxon>
        <taxon>Bacteroidota</taxon>
        <taxon>Cytophagia</taxon>
        <taxon>Cytophagales</taxon>
        <taxon>Fulvivirgaceae</taxon>
        <taxon>Chryseolinea</taxon>
    </lineage>
</organism>
<proteinExistence type="predicted"/>
<feature type="transmembrane region" description="Helical" evidence="1">
    <location>
        <begin position="128"/>
        <end position="145"/>
    </location>
</feature>
<dbReference type="GO" id="GO:0035556">
    <property type="term" value="P:intracellular signal transduction"/>
    <property type="evidence" value="ECO:0007669"/>
    <property type="project" value="InterPro"/>
</dbReference>
<dbReference type="CDD" id="cd07302">
    <property type="entry name" value="CHD"/>
    <property type="match status" value="1"/>
</dbReference>
<reference evidence="4" key="1">
    <citation type="submission" date="2018-09" db="EMBL/GenBank/DDBJ databases">
        <title>Chryseolinea sp. KIS68-18 isolated from soil.</title>
        <authorList>
            <person name="Weon H.-Y."/>
            <person name="Kwon S.-W."/>
            <person name="Lee S.A."/>
        </authorList>
    </citation>
    <scope>NUCLEOTIDE SEQUENCE [LARGE SCALE GENOMIC DNA]</scope>
    <source>
        <strain evidence="4">KIS68-18</strain>
    </source>
</reference>
<dbReference type="PROSITE" id="PS50125">
    <property type="entry name" value="GUANYLATE_CYCLASE_2"/>
    <property type="match status" value="1"/>
</dbReference>
<gene>
    <name evidence="3" type="ORF">D4L85_00845</name>
</gene>
<sequence>MSRSKRIRFSQLFTILTAWLLIGVVISIYDHLVLLTHSSQGLSADYTFFASLKQNLISALIGGVLGGSLLVFYVNVRFQNRPYGHTIMIVILSFALIILIIILVKGVMFSHHSPTRSLAYFLQDTTRVKNILVWFIVVALTQFLLQVSSKVGQKGLGHILRGKYHTPQEENRIFMFLDLNASTTLAEKLGDELYHQLLRDFFADITDPILNAKGEIYQYVGDEVVVAWDHEAGVANNRCVRCYFDILQNIQSNKEKYIRRYGVVPEFRAGMHSGKVVAGEVGVLKREITYSGDVLNTASRILSKAKEIGAGIVSSSALLGELNFDQHYTVRSIGPIKLKGKEREVCLTEILLS</sequence>
<feature type="transmembrane region" description="Helical" evidence="1">
    <location>
        <begin position="86"/>
        <end position="108"/>
    </location>
</feature>
<accession>A0A385SJM9</accession>
<dbReference type="InterPro" id="IPR050697">
    <property type="entry name" value="Adenylyl/Guanylyl_Cyclase_3/4"/>
</dbReference>
<evidence type="ECO:0000313" key="4">
    <source>
        <dbReference type="Proteomes" id="UP000266183"/>
    </source>
</evidence>
<dbReference type="InterPro" id="IPR029787">
    <property type="entry name" value="Nucleotide_cyclase"/>
</dbReference>
<feature type="transmembrane region" description="Helical" evidence="1">
    <location>
        <begin position="56"/>
        <end position="74"/>
    </location>
</feature>
<keyword evidence="1" id="KW-1133">Transmembrane helix</keyword>
<evidence type="ECO:0000256" key="1">
    <source>
        <dbReference type="SAM" id="Phobius"/>
    </source>
</evidence>
<keyword evidence="4" id="KW-1185">Reference proteome</keyword>
<dbReference type="SUPFAM" id="SSF55073">
    <property type="entry name" value="Nucleotide cyclase"/>
    <property type="match status" value="1"/>
</dbReference>
<dbReference type="GO" id="GO:0009190">
    <property type="term" value="P:cyclic nucleotide biosynthetic process"/>
    <property type="evidence" value="ECO:0007669"/>
    <property type="project" value="InterPro"/>
</dbReference>
<dbReference type="KEGG" id="chk:D4L85_00845"/>
<name>A0A385SJM9_9BACT</name>
<dbReference type="EMBL" id="CP032382">
    <property type="protein sequence ID" value="AYB29218.1"/>
    <property type="molecule type" value="Genomic_DNA"/>
</dbReference>
<evidence type="ECO:0000313" key="3">
    <source>
        <dbReference type="EMBL" id="AYB29218.1"/>
    </source>
</evidence>
<dbReference type="OrthoDB" id="9768499at2"/>
<keyword evidence="1" id="KW-0472">Membrane</keyword>
<evidence type="ECO:0000259" key="2">
    <source>
        <dbReference type="PROSITE" id="PS50125"/>
    </source>
</evidence>